<gene>
    <name evidence="2" type="ORF">ONE63_010882</name>
</gene>
<sequence length="119" mass="13522">MCWRLRRSRARRATITPPFAHHHHHAGEVERGKGKEDYNLASDEDCRADEAVTAAAAAAAMQTTDMPTWTFCEKGSSAGPQCPQQQQQQQSLERRRHQKQGQEEEQGKETEEEVQCSKM</sequence>
<evidence type="ECO:0000313" key="3">
    <source>
        <dbReference type="Proteomes" id="UP001075354"/>
    </source>
</evidence>
<dbReference type="EMBL" id="JAPTSV010000009">
    <property type="protein sequence ID" value="KAJ1524382.1"/>
    <property type="molecule type" value="Genomic_DNA"/>
</dbReference>
<proteinExistence type="predicted"/>
<accession>A0AAV7XEF1</accession>
<feature type="compositionally biased region" description="Basic and acidic residues" evidence="1">
    <location>
        <begin position="26"/>
        <end position="36"/>
    </location>
</feature>
<keyword evidence="3" id="KW-1185">Reference proteome</keyword>
<reference evidence="2" key="1">
    <citation type="submission" date="2022-12" db="EMBL/GenBank/DDBJ databases">
        <title>Chromosome-level genome assembly of the bean flower thrips Megalurothrips usitatus.</title>
        <authorList>
            <person name="Ma L."/>
            <person name="Liu Q."/>
            <person name="Li H."/>
            <person name="Cai W."/>
        </authorList>
    </citation>
    <scope>NUCLEOTIDE SEQUENCE</scope>
    <source>
        <strain evidence="2">Cailab_2022a</strain>
    </source>
</reference>
<dbReference type="Proteomes" id="UP001075354">
    <property type="component" value="Chromosome 9"/>
</dbReference>
<evidence type="ECO:0000313" key="2">
    <source>
        <dbReference type="EMBL" id="KAJ1524382.1"/>
    </source>
</evidence>
<protein>
    <submittedName>
        <fullName evidence="2">Uncharacterized protein</fullName>
    </submittedName>
</protein>
<organism evidence="2 3">
    <name type="scientific">Megalurothrips usitatus</name>
    <name type="common">bean blossom thrips</name>
    <dbReference type="NCBI Taxonomy" id="439358"/>
    <lineage>
        <taxon>Eukaryota</taxon>
        <taxon>Metazoa</taxon>
        <taxon>Ecdysozoa</taxon>
        <taxon>Arthropoda</taxon>
        <taxon>Hexapoda</taxon>
        <taxon>Insecta</taxon>
        <taxon>Pterygota</taxon>
        <taxon>Neoptera</taxon>
        <taxon>Paraneoptera</taxon>
        <taxon>Thysanoptera</taxon>
        <taxon>Terebrantia</taxon>
        <taxon>Thripoidea</taxon>
        <taxon>Thripidae</taxon>
        <taxon>Megalurothrips</taxon>
    </lineage>
</organism>
<feature type="compositionally biased region" description="Basic and acidic residues" evidence="1">
    <location>
        <begin position="100"/>
        <end position="109"/>
    </location>
</feature>
<feature type="region of interest" description="Disordered" evidence="1">
    <location>
        <begin position="14"/>
        <end position="36"/>
    </location>
</feature>
<name>A0AAV7XEF1_9NEOP</name>
<evidence type="ECO:0000256" key="1">
    <source>
        <dbReference type="SAM" id="MobiDB-lite"/>
    </source>
</evidence>
<feature type="region of interest" description="Disordered" evidence="1">
    <location>
        <begin position="70"/>
        <end position="119"/>
    </location>
</feature>
<feature type="compositionally biased region" description="Acidic residues" evidence="1">
    <location>
        <begin position="110"/>
        <end position="119"/>
    </location>
</feature>
<comment type="caution">
    <text evidence="2">The sequence shown here is derived from an EMBL/GenBank/DDBJ whole genome shotgun (WGS) entry which is preliminary data.</text>
</comment>
<dbReference type="AlphaFoldDB" id="A0AAV7XEF1"/>